<sequence length="68" mass="7640">MTSCLRTSFEDRGSSYQVVLLVSAGVPTRWMGSFWLLQPLGLQLDWRPFQEGDGLGDYVAVWSRCLVG</sequence>
<reference evidence="1" key="1">
    <citation type="submission" date="2019-12" db="EMBL/GenBank/DDBJ databases">
        <title>Genome sequencing and annotation of Brassica cretica.</title>
        <authorList>
            <person name="Studholme D.J."/>
            <person name="Sarris P.F."/>
        </authorList>
    </citation>
    <scope>NUCLEOTIDE SEQUENCE</scope>
    <source>
        <strain evidence="1">PFS-001/15</strain>
        <tissue evidence="1">Leaf</tissue>
    </source>
</reference>
<dbReference type="AlphaFoldDB" id="A0A8S9LMX7"/>
<proteinExistence type="predicted"/>
<organism evidence="1 2">
    <name type="scientific">Brassica cretica</name>
    <name type="common">Mustard</name>
    <dbReference type="NCBI Taxonomy" id="69181"/>
    <lineage>
        <taxon>Eukaryota</taxon>
        <taxon>Viridiplantae</taxon>
        <taxon>Streptophyta</taxon>
        <taxon>Embryophyta</taxon>
        <taxon>Tracheophyta</taxon>
        <taxon>Spermatophyta</taxon>
        <taxon>Magnoliopsida</taxon>
        <taxon>eudicotyledons</taxon>
        <taxon>Gunneridae</taxon>
        <taxon>Pentapetalae</taxon>
        <taxon>rosids</taxon>
        <taxon>malvids</taxon>
        <taxon>Brassicales</taxon>
        <taxon>Brassicaceae</taxon>
        <taxon>Brassiceae</taxon>
        <taxon>Brassica</taxon>
    </lineage>
</organism>
<accession>A0A8S9LMX7</accession>
<dbReference type="Proteomes" id="UP000712281">
    <property type="component" value="Unassembled WGS sequence"/>
</dbReference>
<evidence type="ECO:0000313" key="2">
    <source>
        <dbReference type="Proteomes" id="UP000712281"/>
    </source>
</evidence>
<comment type="caution">
    <text evidence="1">The sequence shown here is derived from an EMBL/GenBank/DDBJ whole genome shotgun (WGS) entry which is preliminary data.</text>
</comment>
<name>A0A8S9LMX7_BRACR</name>
<dbReference type="EMBL" id="QGKW02000276">
    <property type="protein sequence ID" value="KAF2607339.1"/>
    <property type="molecule type" value="Genomic_DNA"/>
</dbReference>
<gene>
    <name evidence="1" type="ORF">F2Q68_00043975</name>
</gene>
<protein>
    <submittedName>
        <fullName evidence="1">Uncharacterized protein</fullName>
    </submittedName>
</protein>
<evidence type="ECO:0000313" key="1">
    <source>
        <dbReference type="EMBL" id="KAF2607339.1"/>
    </source>
</evidence>